<dbReference type="Proteomes" id="UP000230052">
    <property type="component" value="Unassembled WGS sequence"/>
</dbReference>
<dbReference type="Pfam" id="PF08843">
    <property type="entry name" value="AbiEii"/>
    <property type="match status" value="1"/>
</dbReference>
<dbReference type="EMBL" id="PEWV01000027">
    <property type="protein sequence ID" value="PIU41931.1"/>
    <property type="molecule type" value="Genomic_DNA"/>
</dbReference>
<sequence>MEALELHERFEIEALEVLNSAKLLEPLLFGGGTMLRLCHGLNRYSVDLDFYFKKKMAIDKFHKKIKACLSKKYEITDSAAKHFTLLYEFRSKNYPMRLKIEIRKQPKPFEYEEVIAFSAHSTKQVLLNSLTLKQMMKNKIDALLDRALIRDCFDIEFLLKKAVKADIPANVRSKIIKAAQSFKKRDFTVTLGSLLNQKDRKYYVENGFKFLIEYI</sequence>
<evidence type="ECO:0000313" key="2">
    <source>
        <dbReference type="Proteomes" id="UP000230052"/>
    </source>
</evidence>
<organism evidence="1 2">
    <name type="scientific">Candidatus Aquitaenariimonas noxiae</name>
    <dbReference type="NCBI Taxonomy" id="1974741"/>
    <lineage>
        <taxon>Bacteria</taxon>
        <taxon>Pseudomonadati</taxon>
        <taxon>Candidatus Omnitrophota</taxon>
        <taxon>Candidatus Aquitaenariimonas</taxon>
    </lineage>
</organism>
<accession>A0A2J0KTW4</accession>
<protein>
    <recommendedName>
        <fullName evidence="3">Nucleotidyl transferase AbiEii/AbiGii toxin family protein</fullName>
    </recommendedName>
</protein>
<dbReference type="InterPro" id="IPR014942">
    <property type="entry name" value="AbiEii"/>
</dbReference>
<evidence type="ECO:0000313" key="1">
    <source>
        <dbReference type="EMBL" id="PIU41931.1"/>
    </source>
</evidence>
<proteinExistence type="predicted"/>
<dbReference type="AlphaFoldDB" id="A0A2J0KTW4"/>
<gene>
    <name evidence="1" type="ORF">COS99_02845</name>
</gene>
<evidence type="ECO:0008006" key="3">
    <source>
        <dbReference type="Google" id="ProtNLM"/>
    </source>
</evidence>
<reference evidence="1 2" key="1">
    <citation type="submission" date="2017-09" db="EMBL/GenBank/DDBJ databases">
        <title>Depth-based differentiation of microbial function through sediment-hosted aquifers and enrichment of novel symbionts in the deep terrestrial subsurface.</title>
        <authorList>
            <person name="Probst A.J."/>
            <person name="Ladd B."/>
            <person name="Jarett J.K."/>
            <person name="Geller-Mcgrath D.E."/>
            <person name="Sieber C.M."/>
            <person name="Emerson J.B."/>
            <person name="Anantharaman K."/>
            <person name="Thomas B.C."/>
            <person name="Malmstrom R."/>
            <person name="Stieglmeier M."/>
            <person name="Klingl A."/>
            <person name="Woyke T."/>
            <person name="Ryan C.M."/>
            <person name="Banfield J.F."/>
        </authorList>
    </citation>
    <scope>NUCLEOTIDE SEQUENCE [LARGE SCALE GENOMIC DNA]</scope>
    <source>
        <strain evidence="1">CG07_land_8_20_14_0_80_42_15</strain>
    </source>
</reference>
<name>A0A2J0KTW4_9BACT</name>
<comment type="caution">
    <text evidence="1">The sequence shown here is derived from an EMBL/GenBank/DDBJ whole genome shotgun (WGS) entry which is preliminary data.</text>
</comment>
<dbReference type="Gene3D" id="3.10.450.620">
    <property type="entry name" value="JHP933, nucleotidyltransferase-like core domain"/>
    <property type="match status" value="1"/>
</dbReference>